<dbReference type="EMBL" id="MOEN01000002">
    <property type="protein sequence ID" value="OMH41212.1"/>
    <property type="molecule type" value="Genomic_DNA"/>
</dbReference>
<gene>
    <name evidence="1" type="ORF">BLW93_00655</name>
</gene>
<evidence type="ECO:0008006" key="3">
    <source>
        <dbReference type="Google" id="ProtNLM"/>
    </source>
</evidence>
<dbReference type="Proteomes" id="UP000187408">
    <property type="component" value="Unassembled WGS sequence"/>
</dbReference>
<keyword evidence="2" id="KW-1185">Reference proteome</keyword>
<accession>A0A1R1MN10</accession>
<name>A0A1R1MN10_9BACT</name>
<protein>
    <recommendedName>
        <fullName evidence="3">Right handed beta helix domain-containing protein</fullName>
    </recommendedName>
</protein>
<comment type="caution">
    <text evidence="1">The sequence shown here is derived from an EMBL/GenBank/DDBJ whole genome shotgun (WGS) entry which is preliminary data.</text>
</comment>
<organism evidence="1 2">
    <name type="scientific">Desulfurobacterium indicum</name>
    <dbReference type="NCBI Taxonomy" id="1914305"/>
    <lineage>
        <taxon>Bacteria</taxon>
        <taxon>Pseudomonadati</taxon>
        <taxon>Aquificota</taxon>
        <taxon>Aquificia</taxon>
        <taxon>Desulfurobacteriales</taxon>
        <taxon>Desulfurobacteriaceae</taxon>
        <taxon>Desulfurobacterium</taxon>
    </lineage>
</organism>
<reference evidence="1 2" key="1">
    <citation type="submission" date="2016-10" db="EMBL/GenBank/DDBJ databases">
        <title>Genome sequence of a sulfur-reducing bacterium Desulfurobacterium indicum K6013.</title>
        <authorList>
            <person name="Cao J."/>
            <person name="Shao Z."/>
            <person name="Alain K."/>
            <person name="Jebbar M."/>
        </authorList>
    </citation>
    <scope>NUCLEOTIDE SEQUENCE [LARGE SCALE GENOMIC DNA]</scope>
    <source>
        <strain evidence="1 2">K6013</strain>
    </source>
</reference>
<sequence>MKHSLKSSEDKMFRILVNTQLGSGDGWKVTDNGTWENVGIPYYVNGDLYIDNNGNPPAPTLEIRDTTVVMAGGSSINVGNDPGGLKAYNSTFTTVNKSKGQWIGIIFENSLTEGLLENCTVEYGGADSGYSGYSGAADDDGNILVIDNAVTVGSVRYFV</sequence>
<evidence type="ECO:0000313" key="1">
    <source>
        <dbReference type="EMBL" id="OMH41212.1"/>
    </source>
</evidence>
<proteinExistence type="predicted"/>
<dbReference type="AlphaFoldDB" id="A0A1R1MN10"/>
<evidence type="ECO:0000313" key="2">
    <source>
        <dbReference type="Proteomes" id="UP000187408"/>
    </source>
</evidence>